<sequence>MVVAVLRTRQLRQWRWRGLRCLWWMWHFWRGCEKTDCGGAGVGGRRAELCLPELGLGLVFLEN</sequence>
<dbReference type="EMBL" id="JANAVB010016193">
    <property type="protein sequence ID" value="KAJ6832400.1"/>
    <property type="molecule type" value="Genomic_DNA"/>
</dbReference>
<keyword evidence="1" id="KW-0675">Receptor</keyword>
<keyword evidence="1" id="KW-0418">Kinase</keyword>
<organism evidence="1 2">
    <name type="scientific">Iris pallida</name>
    <name type="common">Sweet iris</name>
    <dbReference type="NCBI Taxonomy" id="29817"/>
    <lineage>
        <taxon>Eukaryota</taxon>
        <taxon>Viridiplantae</taxon>
        <taxon>Streptophyta</taxon>
        <taxon>Embryophyta</taxon>
        <taxon>Tracheophyta</taxon>
        <taxon>Spermatophyta</taxon>
        <taxon>Magnoliopsida</taxon>
        <taxon>Liliopsida</taxon>
        <taxon>Asparagales</taxon>
        <taxon>Iridaceae</taxon>
        <taxon>Iridoideae</taxon>
        <taxon>Irideae</taxon>
        <taxon>Iris</taxon>
    </lineage>
</organism>
<name>A0AAX6GUB8_IRIPA</name>
<gene>
    <name evidence="1" type="ORF">M6B38_343365</name>
</gene>
<reference evidence="1" key="1">
    <citation type="journal article" date="2023" name="GigaByte">
        <title>Genome assembly of the bearded iris, Iris pallida Lam.</title>
        <authorList>
            <person name="Bruccoleri R.E."/>
            <person name="Oakeley E.J."/>
            <person name="Faust A.M.E."/>
            <person name="Altorfer M."/>
            <person name="Dessus-Babus S."/>
            <person name="Burckhardt D."/>
            <person name="Oertli M."/>
            <person name="Naumann U."/>
            <person name="Petersen F."/>
            <person name="Wong J."/>
        </authorList>
    </citation>
    <scope>NUCLEOTIDE SEQUENCE</scope>
    <source>
        <strain evidence="1">GSM-AAB239-AS_SAM_17_03QT</strain>
    </source>
</reference>
<accession>A0AAX6GUB8</accession>
<dbReference type="Proteomes" id="UP001140949">
    <property type="component" value="Unassembled WGS sequence"/>
</dbReference>
<evidence type="ECO:0000313" key="1">
    <source>
        <dbReference type="EMBL" id="KAJ6832400.1"/>
    </source>
</evidence>
<comment type="caution">
    <text evidence="1">The sequence shown here is derived from an EMBL/GenBank/DDBJ whole genome shotgun (WGS) entry which is preliminary data.</text>
</comment>
<dbReference type="GO" id="GO:0016301">
    <property type="term" value="F:kinase activity"/>
    <property type="evidence" value="ECO:0007669"/>
    <property type="project" value="UniProtKB-KW"/>
</dbReference>
<protein>
    <submittedName>
        <fullName evidence="1">Proline-rich receptor-like protein kinase PERK9</fullName>
    </submittedName>
</protein>
<dbReference type="AlphaFoldDB" id="A0AAX6GUB8"/>
<keyword evidence="1" id="KW-0808">Transferase</keyword>
<evidence type="ECO:0000313" key="2">
    <source>
        <dbReference type="Proteomes" id="UP001140949"/>
    </source>
</evidence>
<keyword evidence="2" id="KW-1185">Reference proteome</keyword>
<proteinExistence type="predicted"/>
<reference evidence="1" key="2">
    <citation type="submission" date="2023-04" db="EMBL/GenBank/DDBJ databases">
        <authorList>
            <person name="Bruccoleri R.E."/>
            <person name="Oakeley E.J."/>
            <person name="Faust A.-M."/>
            <person name="Dessus-Babus S."/>
            <person name="Altorfer M."/>
            <person name="Burckhardt D."/>
            <person name="Oertli M."/>
            <person name="Naumann U."/>
            <person name="Petersen F."/>
            <person name="Wong J."/>
        </authorList>
    </citation>
    <scope>NUCLEOTIDE SEQUENCE</scope>
    <source>
        <strain evidence="1">GSM-AAB239-AS_SAM_17_03QT</strain>
        <tissue evidence="1">Leaf</tissue>
    </source>
</reference>